<evidence type="ECO:0000313" key="2">
    <source>
        <dbReference type="Proteomes" id="UP000785679"/>
    </source>
</evidence>
<organism evidence="1 2">
    <name type="scientific">Halteria grandinella</name>
    <dbReference type="NCBI Taxonomy" id="5974"/>
    <lineage>
        <taxon>Eukaryota</taxon>
        <taxon>Sar</taxon>
        <taxon>Alveolata</taxon>
        <taxon>Ciliophora</taxon>
        <taxon>Intramacronucleata</taxon>
        <taxon>Spirotrichea</taxon>
        <taxon>Stichotrichia</taxon>
        <taxon>Sporadotrichida</taxon>
        <taxon>Halteriidae</taxon>
        <taxon>Halteria</taxon>
    </lineage>
</organism>
<proteinExistence type="predicted"/>
<dbReference type="EMBL" id="RRYP01013558">
    <property type="protein sequence ID" value="TNV76447.1"/>
    <property type="molecule type" value="Genomic_DNA"/>
</dbReference>
<sequence>MMRHLVASNMISSDFLKDSNASAIPCSGPAQLQRTKNIMPTLMTKNTATENTLETNRNCRLHQSFRPRFQLCKGQPPFLGSVQCQIEVLFTATGICIVVKAMLPRENNQEPSDCYHSVSSLQNPQNQGSSRSVYRVDLKNFEDKNFQAINHWLLGIMASKFSFHSKKQLYLRQRFI</sequence>
<dbReference type="Proteomes" id="UP000785679">
    <property type="component" value="Unassembled WGS sequence"/>
</dbReference>
<name>A0A8J8NJ53_HALGN</name>
<accession>A0A8J8NJ53</accession>
<comment type="caution">
    <text evidence="1">The sequence shown here is derived from an EMBL/GenBank/DDBJ whole genome shotgun (WGS) entry which is preliminary data.</text>
</comment>
<dbReference type="AlphaFoldDB" id="A0A8J8NJ53"/>
<gene>
    <name evidence="1" type="ORF">FGO68_gene15389</name>
</gene>
<keyword evidence="2" id="KW-1185">Reference proteome</keyword>
<protein>
    <submittedName>
        <fullName evidence="1">Uncharacterized protein</fullName>
    </submittedName>
</protein>
<reference evidence="1" key="1">
    <citation type="submission" date="2019-06" db="EMBL/GenBank/DDBJ databases">
        <authorList>
            <person name="Zheng W."/>
        </authorList>
    </citation>
    <scope>NUCLEOTIDE SEQUENCE</scope>
    <source>
        <strain evidence="1">QDHG01</strain>
    </source>
</reference>
<evidence type="ECO:0000313" key="1">
    <source>
        <dbReference type="EMBL" id="TNV76447.1"/>
    </source>
</evidence>